<dbReference type="EMBL" id="GG663742">
    <property type="protein sequence ID" value="EEH55381.1"/>
    <property type="molecule type" value="Genomic_DNA"/>
</dbReference>
<protein>
    <submittedName>
        <fullName evidence="2">Predicted protein</fullName>
    </submittedName>
</protein>
<reference evidence="2 3" key="1">
    <citation type="journal article" date="2009" name="Science">
        <title>Green evolution and dynamic adaptations revealed by genomes of the marine picoeukaryotes Micromonas.</title>
        <authorList>
            <person name="Worden A.Z."/>
            <person name="Lee J.H."/>
            <person name="Mock T."/>
            <person name="Rouze P."/>
            <person name="Simmons M.P."/>
            <person name="Aerts A.L."/>
            <person name="Allen A.E."/>
            <person name="Cuvelier M.L."/>
            <person name="Derelle E."/>
            <person name="Everett M.V."/>
            <person name="Foulon E."/>
            <person name="Grimwood J."/>
            <person name="Gundlach H."/>
            <person name="Henrissat B."/>
            <person name="Napoli C."/>
            <person name="McDonald S.M."/>
            <person name="Parker M.S."/>
            <person name="Rombauts S."/>
            <person name="Salamov A."/>
            <person name="Von Dassow P."/>
            <person name="Badger J.H."/>
            <person name="Coutinho P.M."/>
            <person name="Demir E."/>
            <person name="Dubchak I."/>
            <person name="Gentemann C."/>
            <person name="Eikrem W."/>
            <person name="Gready J.E."/>
            <person name="John U."/>
            <person name="Lanier W."/>
            <person name="Lindquist E.A."/>
            <person name="Lucas S."/>
            <person name="Mayer K.F."/>
            <person name="Moreau H."/>
            <person name="Not F."/>
            <person name="Otillar R."/>
            <person name="Panaud O."/>
            <person name="Pangilinan J."/>
            <person name="Paulsen I."/>
            <person name="Piegu B."/>
            <person name="Poliakov A."/>
            <person name="Robbens S."/>
            <person name="Schmutz J."/>
            <person name="Toulza E."/>
            <person name="Wyss T."/>
            <person name="Zelensky A."/>
            <person name="Zhou K."/>
            <person name="Armbrust E.V."/>
            <person name="Bhattacharya D."/>
            <person name="Goodenough U.W."/>
            <person name="Van de Peer Y."/>
            <person name="Grigoriev I.V."/>
        </authorList>
    </citation>
    <scope>NUCLEOTIDE SEQUENCE [LARGE SCALE GENOMIC DNA]</scope>
    <source>
        <strain evidence="2 3">CCMP1545</strain>
    </source>
</reference>
<dbReference type="AlphaFoldDB" id="C1MYR2"/>
<dbReference type="eggNOG" id="KOG2084">
    <property type="taxonomic scope" value="Eukaryota"/>
</dbReference>
<sequence length="302" mass="33773">MSLHEGLKIAQSDDRGRHVVATTDIARGELLLSEECTVAMTYRDLESPYCSQCVKPMVDETPVECEGCFLERYCSKSCAEAAEGSHHARTGECATFATAVDAEAATLIEGTDHSEFEFDDAPQRFIIRVLCQAGGWRERGGGITGEATLRRLLKLQSHEPEVDSDEREWLSGIARNTLRLMEQDVDEGVKVFGEKDAPGYGVEELVRLMCCVRCNSHTLYASEEWPSEPVGTAVYLKGSAFNHSCLPSAEFYNEGTSLRVRSVRDISAGEEVTISYVPVTETLWDRRQALWRQYKFDCECDR</sequence>
<accession>C1MYR2</accession>
<evidence type="ECO:0000259" key="1">
    <source>
        <dbReference type="PROSITE" id="PS50280"/>
    </source>
</evidence>
<dbReference type="Pfam" id="PF00856">
    <property type="entry name" value="SET"/>
    <property type="match status" value="1"/>
</dbReference>
<dbReference type="PROSITE" id="PS50280">
    <property type="entry name" value="SET"/>
    <property type="match status" value="1"/>
</dbReference>
<dbReference type="Gene3D" id="6.10.140.2220">
    <property type="match status" value="1"/>
</dbReference>
<dbReference type="InterPro" id="IPR046341">
    <property type="entry name" value="SET_dom_sf"/>
</dbReference>
<dbReference type="InterPro" id="IPR001214">
    <property type="entry name" value="SET_dom"/>
</dbReference>
<dbReference type="KEGG" id="mpp:MICPUCDRAFT_59996"/>
<dbReference type="Gene3D" id="1.10.220.160">
    <property type="match status" value="1"/>
</dbReference>
<keyword evidence="3" id="KW-1185">Reference proteome</keyword>
<dbReference type="Gene3D" id="2.170.270.10">
    <property type="entry name" value="SET domain"/>
    <property type="match status" value="1"/>
</dbReference>
<feature type="domain" description="SET" evidence="1">
    <location>
        <begin position="5"/>
        <end position="277"/>
    </location>
</feature>
<dbReference type="OMA" id="YASEEWP"/>
<dbReference type="SUPFAM" id="SSF82199">
    <property type="entry name" value="SET domain"/>
    <property type="match status" value="1"/>
</dbReference>
<proteinExistence type="predicted"/>
<evidence type="ECO:0000313" key="2">
    <source>
        <dbReference type="EMBL" id="EEH55381.1"/>
    </source>
</evidence>
<evidence type="ECO:0000313" key="3">
    <source>
        <dbReference type="Proteomes" id="UP000001876"/>
    </source>
</evidence>
<dbReference type="OrthoDB" id="533036at2759"/>
<name>C1MYR2_MICPC</name>
<dbReference type="RefSeq" id="XP_003060612.1">
    <property type="nucleotide sequence ID" value="XM_003060566.1"/>
</dbReference>
<dbReference type="Proteomes" id="UP000001876">
    <property type="component" value="Unassembled WGS sequence"/>
</dbReference>
<dbReference type="STRING" id="564608.C1MYR2"/>
<dbReference type="CDD" id="cd20071">
    <property type="entry name" value="SET_SMYD"/>
    <property type="match status" value="1"/>
</dbReference>
<dbReference type="InterPro" id="IPR050869">
    <property type="entry name" value="H3K4_H4K5_MeTrfase"/>
</dbReference>
<dbReference type="SMART" id="SM00317">
    <property type="entry name" value="SET"/>
    <property type="match status" value="1"/>
</dbReference>
<gene>
    <name evidence="2" type="ORF">MICPUCDRAFT_59996</name>
</gene>
<dbReference type="SUPFAM" id="SSF144232">
    <property type="entry name" value="HIT/MYND zinc finger-like"/>
    <property type="match status" value="1"/>
</dbReference>
<dbReference type="PANTHER" id="PTHR12197">
    <property type="entry name" value="HISTONE-LYSINE N-METHYLTRANSFERASE SMYD"/>
    <property type="match status" value="1"/>
</dbReference>
<organism evidence="3">
    <name type="scientific">Micromonas pusilla (strain CCMP1545)</name>
    <name type="common">Picoplanktonic green alga</name>
    <dbReference type="NCBI Taxonomy" id="564608"/>
    <lineage>
        <taxon>Eukaryota</taxon>
        <taxon>Viridiplantae</taxon>
        <taxon>Chlorophyta</taxon>
        <taxon>Mamiellophyceae</taxon>
        <taxon>Mamiellales</taxon>
        <taxon>Mamiellaceae</taxon>
        <taxon>Micromonas</taxon>
    </lineage>
</organism>
<dbReference type="GeneID" id="9685758"/>